<dbReference type="GO" id="GO:0000155">
    <property type="term" value="F:phosphorelay sensor kinase activity"/>
    <property type="evidence" value="ECO:0007669"/>
    <property type="project" value="InterPro"/>
</dbReference>
<dbReference type="InterPro" id="IPR003660">
    <property type="entry name" value="HAMP_dom"/>
</dbReference>
<dbReference type="SUPFAM" id="SSF158472">
    <property type="entry name" value="HAMP domain-like"/>
    <property type="match status" value="1"/>
</dbReference>
<dbReference type="InterPro" id="IPR050640">
    <property type="entry name" value="Bact_2-comp_sensor_kinase"/>
</dbReference>
<dbReference type="PANTHER" id="PTHR34220">
    <property type="entry name" value="SENSOR HISTIDINE KINASE YPDA"/>
    <property type="match status" value="1"/>
</dbReference>
<evidence type="ECO:0000256" key="7">
    <source>
        <dbReference type="SAM" id="Coils"/>
    </source>
</evidence>
<feature type="transmembrane region" description="Helical" evidence="8">
    <location>
        <begin position="20"/>
        <end position="40"/>
    </location>
</feature>
<evidence type="ECO:0000256" key="2">
    <source>
        <dbReference type="ARBA" id="ARBA00022475"/>
    </source>
</evidence>
<dbReference type="Gene3D" id="3.30.565.10">
    <property type="entry name" value="Histidine kinase-like ATPase, C-terminal domain"/>
    <property type="match status" value="1"/>
</dbReference>
<dbReference type="Pfam" id="PF06580">
    <property type="entry name" value="His_kinase"/>
    <property type="match status" value="1"/>
</dbReference>
<dbReference type="Gene3D" id="6.10.340.10">
    <property type="match status" value="1"/>
</dbReference>
<reference evidence="10 11" key="1">
    <citation type="submission" date="2018-05" db="EMBL/GenBank/DDBJ databases">
        <title>Genomic Encyclopedia of Type Strains, Phase IV (KMG-IV): sequencing the most valuable type-strain genomes for metagenomic binning, comparative biology and taxonomic classification.</title>
        <authorList>
            <person name="Goeker M."/>
        </authorList>
    </citation>
    <scope>NUCLEOTIDE SEQUENCE [LARGE SCALE GENOMIC DNA]</scope>
    <source>
        <strain evidence="10 11">DSM 22440</strain>
    </source>
</reference>
<keyword evidence="11" id="KW-1185">Reference proteome</keyword>
<name>A0A2V3WFC5_9BACI</name>
<dbReference type="PROSITE" id="PS50885">
    <property type="entry name" value="HAMP"/>
    <property type="match status" value="1"/>
</dbReference>
<keyword evidence="8" id="KW-1133">Transmembrane helix</keyword>
<proteinExistence type="predicted"/>
<dbReference type="PANTHER" id="PTHR34220:SF7">
    <property type="entry name" value="SENSOR HISTIDINE KINASE YPDA"/>
    <property type="match status" value="1"/>
</dbReference>
<feature type="domain" description="HAMP" evidence="9">
    <location>
        <begin position="303"/>
        <end position="355"/>
    </location>
</feature>
<dbReference type="InterPro" id="IPR010559">
    <property type="entry name" value="Sig_transdc_His_kin_internal"/>
</dbReference>
<evidence type="ECO:0000259" key="9">
    <source>
        <dbReference type="PROSITE" id="PS50885"/>
    </source>
</evidence>
<dbReference type="OrthoDB" id="9776552at2"/>
<keyword evidence="8" id="KW-0812">Transmembrane</keyword>
<gene>
    <name evidence="10" type="ORF">DES38_10757</name>
</gene>
<accession>A0A2V3WFC5</accession>
<keyword evidence="6 8" id="KW-0472">Membrane</keyword>
<keyword evidence="3" id="KW-0597">Phosphoprotein</keyword>
<dbReference type="Pfam" id="PF00672">
    <property type="entry name" value="HAMP"/>
    <property type="match status" value="1"/>
</dbReference>
<evidence type="ECO:0000256" key="5">
    <source>
        <dbReference type="ARBA" id="ARBA00022777"/>
    </source>
</evidence>
<dbReference type="AlphaFoldDB" id="A0A2V3WFC5"/>
<evidence type="ECO:0000256" key="1">
    <source>
        <dbReference type="ARBA" id="ARBA00004651"/>
    </source>
</evidence>
<evidence type="ECO:0000256" key="4">
    <source>
        <dbReference type="ARBA" id="ARBA00022679"/>
    </source>
</evidence>
<dbReference type="CDD" id="cd06225">
    <property type="entry name" value="HAMP"/>
    <property type="match status" value="1"/>
</dbReference>
<sequence>MHRLKQSFNDLKMRNKFLIIYFITVLVPILISNTVFFSQMTTNFIEQKREDTELITEQTSEEFKQLIDQAIGLSTSLYLDVRLYEFFNYEYPNLVEYVQEYNAVINQYRKTVPLYNAIEDIRFYTTNPSMLYAGGIHQLATTGEAQDWYNQLNATSLPTLIERKDEAGVQLAIYRPLDYFTLYTDFQNIVNINLNPRAVNNVLNNAAVQGNIYLLNDKQDILFSTNGQETEDQTVFVADEYDRDTYHVSEHIFRDDYLQGWSVVTVVDESIYTKELFESARFIILISIMNFILPGLLIVYISKSFHTRLINILDHTKKIAKKNFAEYPHVKSKDEIGQLANQINRMTRKINQLFNEVFKANLEKKDLELREKEAQLSALQSQINPHFLFNALETIRMRSLIKNEDETAAIIENMAGIFRNSLAWGRNWVTVNDEVRLIHAFLEIQAYRFGDKLKYRINVEEDLFNFEIPNLAFLPFVENASIHGVEPLKANGKITVNITKTAMGLRFVVEDNGVGIAESTLTTIISQMENQEEMGNQIGIQNAYYRLKLYYKDRFRFKIESEEGIGTTVTIDLPAQDSILEPYLKKIDKQTFTEEQNND</sequence>
<dbReference type="SMART" id="SM00304">
    <property type="entry name" value="HAMP"/>
    <property type="match status" value="1"/>
</dbReference>
<dbReference type="SUPFAM" id="SSF55874">
    <property type="entry name" value="ATPase domain of HSP90 chaperone/DNA topoisomerase II/histidine kinase"/>
    <property type="match status" value="1"/>
</dbReference>
<evidence type="ECO:0000256" key="3">
    <source>
        <dbReference type="ARBA" id="ARBA00022553"/>
    </source>
</evidence>
<dbReference type="Proteomes" id="UP000247922">
    <property type="component" value="Unassembled WGS sequence"/>
</dbReference>
<feature type="transmembrane region" description="Helical" evidence="8">
    <location>
        <begin position="282"/>
        <end position="301"/>
    </location>
</feature>
<comment type="caution">
    <text evidence="10">The sequence shown here is derived from an EMBL/GenBank/DDBJ whole genome shotgun (WGS) entry which is preliminary data.</text>
</comment>
<evidence type="ECO:0000256" key="6">
    <source>
        <dbReference type="ARBA" id="ARBA00023136"/>
    </source>
</evidence>
<dbReference type="InterPro" id="IPR036890">
    <property type="entry name" value="HATPase_C_sf"/>
</dbReference>
<dbReference type="EMBL" id="QJJR01000007">
    <property type="protein sequence ID" value="PXW90925.1"/>
    <property type="molecule type" value="Genomic_DNA"/>
</dbReference>
<keyword evidence="5 10" id="KW-0418">Kinase</keyword>
<keyword evidence="7" id="KW-0175">Coiled coil</keyword>
<protein>
    <submittedName>
        <fullName evidence="10">Two-component system sensor histidine kinase YesM</fullName>
    </submittedName>
</protein>
<dbReference type="GO" id="GO:0005886">
    <property type="term" value="C:plasma membrane"/>
    <property type="evidence" value="ECO:0007669"/>
    <property type="project" value="UniProtKB-SubCell"/>
</dbReference>
<evidence type="ECO:0000313" key="10">
    <source>
        <dbReference type="EMBL" id="PXW90925.1"/>
    </source>
</evidence>
<comment type="subcellular location">
    <subcellularLocation>
        <location evidence="1">Cell membrane</location>
        <topology evidence="1">Multi-pass membrane protein</topology>
    </subcellularLocation>
</comment>
<dbReference type="Pfam" id="PF02518">
    <property type="entry name" value="HATPase_c"/>
    <property type="match status" value="1"/>
</dbReference>
<evidence type="ECO:0000256" key="8">
    <source>
        <dbReference type="SAM" id="Phobius"/>
    </source>
</evidence>
<dbReference type="RefSeq" id="WP_110251486.1">
    <property type="nucleotide sequence ID" value="NZ_QJJR01000007.1"/>
</dbReference>
<dbReference type="InterPro" id="IPR003594">
    <property type="entry name" value="HATPase_dom"/>
</dbReference>
<organism evidence="10 11">
    <name type="scientific">Streptohalobacillus salinus</name>
    <dbReference type="NCBI Taxonomy" id="621096"/>
    <lineage>
        <taxon>Bacteria</taxon>
        <taxon>Bacillati</taxon>
        <taxon>Bacillota</taxon>
        <taxon>Bacilli</taxon>
        <taxon>Bacillales</taxon>
        <taxon>Bacillaceae</taxon>
        <taxon>Streptohalobacillus</taxon>
    </lineage>
</organism>
<feature type="coiled-coil region" evidence="7">
    <location>
        <begin position="336"/>
        <end position="382"/>
    </location>
</feature>
<evidence type="ECO:0000313" key="11">
    <source>
        <dbReference type="Proteomes" id="UP000247922"/>
    </source>
</evidence>
<keyword evidence="4" id="KW-0808">Transferase</keyword>
<keyword evidence="2" id="KW-1003">Cell membrane</keyword>